<keyword evidence="2" id="KW-1185">Reference proteome</keyword>
<dbReference type="GeneID" id="20322160"/>
<dbReference type="Proteomes" id="UP000054324">
    <property type="component" value="Unassembled WGS sequence"/>
</dbReference>
<dbReference type="EMBL" id="KL596814">
    <property type="protein sequence ID" value="KER24342.1"/>
    <property type="molecule type" value="Genomic_DNA"/>
</dbReference>
<accession>A0A074ZFD1</accession>
<protein>
    <submittedName>
        <fullName evidence="1">Uncharacterized protein</fullName>
    </submittedName>
</protein>
<sequence>MIQTNARLVYSCQPLADSTGTPVSEVLIDWEQPIFSMQRQKSVVRTRLALPVDFSCLGLGNPAVSQPPSCGMVAENLSTAHDRFHPSWGSSGWRSRQVSVNLIF</sequence>
<reference evidence="1 2" key="1">
    <citation type="submission" date="2013-11" db="EMBL/GenBank/DDBJ databases">
        <title>Opisthorchis viverrini - life in the bile duct.</title>
        <authorList>
            <person name="Young N.D."/>
            <person name="Nagarajan N."/>
            <person name="Lin S.J."/>
            <person name="Korhonen P.K."/>
            <person name="Jex A.R."/>
            <person name="Hall R.S."/>
            <person name="Safavi-Hemami H."/>
            <person name="Kaewkong W."/>
            <person name="Bertrand D."/>
            <person name="Gao S."/>
            <person name="Seet Q."/>
            <person name="Wongkham S."/>
            <person name="Teh B.T."/>
            <person name="Wongkham C."/>
            <person name="Intapan P.M."/>
            <person name="Maleewong W."/>
            <person name="Yang X."/>
            <person name="Hu M."/>
            <person name="Wang Z."/>
            <person name="Hofmann A."/>
            <person name="Sternberg P.W."/>
            <person name="Tan P."/>
            <person name="Wang J."/>
            <person name="Gasser R.B."/>
        </authorList>
    </citation>
    <scope>NUCLEOTIDE SEQUENCE [LARGE SCALE GENOMIC DNA]</scope>
</reference>
<dbReference type="KEGG" id="ovi:T265_07981"/>
<dbReference type="CTD" id="20322160"/>
<evidence type="ECO:0000313" key="1">
    <source>
        <dbReference type="EMBL" id="KER24342.1"/>
    </source>
</evidence>
<dbReference type="AlphaFoldDB" id="A0A074ZFD1"/>
<gene>
    <name evidence="1" type="ORF">T265_07981</name>
</gene>
<name>A0A074ZFD1_OPIVI</name>
<organism evidence="1 2">
    <name type="scientific">Opisthorchis viverrini</name>
    <name type="common">Southeast Asian liver fluke</name>
    <dbReference type="NCBI Taxonomy" id="6198"/>
    <lineage>
        <taxon>Eukaryota</taxon>
        <taxon>Metazoa</taxon>
        <taxon>Spiralia</taxon>
        <taxon>Lophotrochozoa</taxon>
        <taxon>Platyhelminthes</taxon>
        <taxon>Trematoda</taxon>
        <taxon>Digenea</taxon>
        <taxon>Opisthorchiida</taxon>
        <taxon>Opisthorchiata</taxon>
        <taxon>Opisthorchiidae</taxon>
        <taxon>Opisthorchis</taxon>
    </lineage>
</organism>
<dbReference type="RefSeq" id="XP_009171922.1">
    <property type="nucleotide sequence ID" value="XM_009173658.1"/>
</dbReference>
<evidence type="ECO:0000313" key="2">
    <source>
        <dbReference type="Proteomes" id="UP000054324"/>
    </source>
</evidence>
<proteinExistence type="predicted"/>